<proteinExistence type="predicted"/>
<dbReference type="SUPFAM" id="SSF63825">
    <property type="entry name" value="YWTD domain"/>
    <property type="match status" value="1"/>
</dbReference>
<name>A0ABX2LFE7_9EURY</name>
<reference evidence="2 3" key="1">
    <citation type="submission" date="2020-06" db="EMBL/GenBank/DDBJ databases">
        <title>Haloterrigena sp. nov., an extremely halophilic archaeon isolated from a saline sediment.</title>
        <authorList>
            <person name="Liu B.-B."/>
        </authorList>
    </citation>
    <scope>NUCLEOTIDE SEQUENCE [LARGE SCALE GENOMIC DNA]</scope>
    <source>
        <strain evidence="2 3">SYSU A558-1</strain>
    </source>
</reference>
<evidence type="ECO:0000313" key="3">
    <source>
        <dbReference type="Proteomes" id="UP001016761"/>
    </source>
</evidence>
<feature type="compositionally biased region" description="Polar residues" evidence="1">
    <location>
        <begin position="46"/>
        <end position="55"/>
    </location>
</feature>
<protein>
    <submittedName>
        <fullName evidence="2">Uncharacterized protein</fullName>
    </submittedName>
</protein>
<dbReference type="Proteomes" id="UP001016761">
    <property type="component" value="Unassembled WGS sequence"/>
</dbReference>
<dbReference type="RefSeq" id="WP_174682820.1">
    <property type="nucleotide sequence ID" value="NZ_JABUQZ010000003.1"/>
</dbReference>
<keyword evidence="3" id="KW-1185">Reference proteome</keyword>
<evidence type="ECO:0000313" key="2">
    <source>
        <dbReference type="EMBL" id="NUC74982.1"/>
    </source>
</evidence>
<accession>A0ABX2LFE7</accession>
<dbReference type="EMBL" id="JABUQZ010000003">
    <property type="protein sequence ID" value="NUC74982.1"/>
    <property type="molecule type" value="Genomic_DNA"/>
</dbReference>
<evidence type="ECO:0000256" key="1">
    <source>
        <dbReference type="SAM" id="MobiDB-lite"/>
    </source>
</evidence>
<sequence>MKRHTIRAVVLSALLVTSIVAGVPIGTATATTTTTSDGTDHENWEPTGNGTSISGEQWPQGFAEHDGSLYVGGGYTETVYVLDESLSVTNEHALSIQPSGMTRHNGTWLVASGAENVVYQYDDGFTNREVLWDNSTFATTEFNEAPWNLDAHDGDIYVADAGEIAVFNGSDYTERERIGSPYNTTISLHIAGDSLYLTGDAGETVTETTLEGDVLETYDIGGNLSGEANGMGLYNGKWYVGDLSQSEEIVEFHAEIDRTETISGRVTDQSGSGVSNATVIGVGAIEGGLESTDPGALEREAEDLLADLENPLPAAWDPDYDLDSHTDTDATYALVHESDDWGVGTTHIADSSVEEPRLTVSQGSEVTLSLWDGGADGGWIENQVDGSFPGATTAGEIQVEQLAGSGDTLETRTYETSPIATTTGANPLTERDHHGVRTTLPVGIYRVAPADGGAGYVFSVGDPDEIASAIADDMRDEAGQLTQRAERVSTLLAEETIVRETVRTDSEGRFEMQIDERAVSVQLTAMKADGTVLEGVTDPSLEDLREARLSGYNGSVYLPAPDGQPVAPPAEGVAVDVYRADSIPSGDIESFADLQALLEDQRLNETVAELRSEYDQRFDQMERQRLESVYQTHRGLVETVPGAESAYLNRSDFEAIRDADELGGDELARETDHMQRALATAATVDPPSAEDISLEAINGTLDLEYTLPDGVDPETLAPEIHYPDGSSETVVEEHYHVDEGGWFSDDELVVDDAPIDGEAGEVRVVGAGEDGLLDDRVPIGEVGALEAVQFSTLAPGPDERVSVGVDGREIVGHEVVGPDGAVRVSNLTDGRVRFDTGGVGVYDLRLTVSGETGEYVVRESVRALENPRSEPATVRIGEGVGGEYAVVGEVLESAEIETERGTTSVMAVAPGDEASIGSLHVKPDAGIDVRDHALEVSVVQGSSERALQTNVEVVVHFDSYGESAVAWRNDDAVLQGGGTRFGEVTRPNGESDSSTKAIIRTYTDSDGSVTIRTVEQPNLADRIAHWADARIPEVSWPLAVGQTFIGEKVVA</sequence>
<gene>
    <name evidence="2" type="ORF">HTZ84_22215</name>
</gene>
<feature type="region of interest" description="Disordered" evidence="1">
    <location>
        <begin position="29"/>
        <end position="55"/>
    </location>
</feature>
<comment type="caution">
    <text evidence="2">The sequence shown here is derived from an EMBL/GenBank/DDBJ whole genome shotgun (WGS) entry which is preliminary data.</text>
</comment>
<organism evidence="2 3">
    <name type="scientific">Haloterrigena gelatinilytica</name>
    <dbReference type="NCBI Taxonomy" id="2741724"/>
    <lineage>
        <taxon>Archaea</taxon>
        <taxon>Methanobacteriati</taxon>
        <taxon>Methanobacteriota</taxon>
        <taxon>Stenosarchaea group</taxon>
        <taxon>Halobacteria</taxon>
        <taxon>Halobacteriales</taxon>
        <taxon>Natrialbaceae</taxon>
        <taxon>Haloterrigena</taxon>
    </lineage>
</organism>